<keyword evidence="4" id="KW-1185">Reference proteome</keyword>
<evidence type="ECO:0000313" key="3">
    <source>
        <dbReference type="EMBL" id="CAH2030353.1"/>
    </source>
</evidence>
<dbReference type="RefSeq" id="WP_305731293.1">
    <property type="nucleotide sequence ID" value="NZ_OW150024.1"/>
</dbReference>
<dbReference type="EMBL" id="OW150024">
    <property type="protein sequence ID" value="CAH2030353.1"/>
    <property type="molecule type" value="Genomic_DNA"/>
</dbReference>
<feature type="transmembrane region" description="Helical" evidence="2">
    <location>
        <begin position="6"/>
        <end position="31"/>
    </location>
</feature>
<dbReference type="Proteomes" id="UP001295463">
    <property type="component" value="Chromosome"/>
</dbReference>
<feature type="compositionally biased region" description="Polar residues" evidence="1">
    <location>
        <begin position="65"/>
        <end position="75"/>
    </location>
</feature>
<feature type="region of interest" description="Disordered" evidence="1">
    <location>
        <begin position="50"/>
        <end position="75"/>
    </location>
</feature>
<keyword evidence="2" id="KW-1133">Transmembrane helix</keyword>
<sequence length="75" mass="8219">MPVFVEVVLVVAVMLGAFFGVFLLVFLLAMAMLPVEKSLSKVVWELTAPPPPKRKAPAQEGGFKTFSQKQQKSGR</sequence>
<evidence type="ECO:0000256" key="1">
    <source>
        <dbReference type="SAM" id="MobiDB-lite"/>
    </source>
</evidence>
<keyword evidence="2" id="KW-0812">Transmembrane</keyword>
<accession>A0ABM9D532</accession>
<keyword evidence="2" id="KW-0472">Membrane</keyword>
<evidence type="ECO:0000313" key="4">
    <source>
        <dbReference type="Proteomes" id="UP001295463"/>
    </source>
</evidence>
<organism evidence="3 4">
    <name type="scientific">Trichlorobacter ammonificans</name>
    <dbReference type="NCBI Taxonomy" id="2916410"/>
    <lineage>
        <taxon>Bacteria</taxon>
        <taxon>Pseudomonadati</taxon>
        <taxon>Thermodesulfobacteriota</taxon>
        <taxon>Desulfuromonadia</taxon>
        <taxon>Geobacterales</taxon>
        <taxon>Geobacteraceae</taxon>
        <taxon>Trichlorobacter</taxon>
    </lineage>
</organism>
<evidence type="ECO:0000256" key="2">
    <source>
        <dbReference type="SAM" id="Phobius"/>
    </source>
</evidence>
<name>A0ABM9D532_9BACT</name>
<proteinExistence type="predicted"/>
<gene>
    <name evidence="3" type="ORF">GEAMG1_0536</name>
</gene>
<reference evidence="3 4" key="1">
    <citation type="submission" date="2022-03" db="EMBL/GenBank/DDBJ databases">
        <authorList>
            <person name="Koch H."/>
        </authorList>
    </citation>
    <scope>NUCLEOTIDE SEQUENCE [LARGE SCALE GENOMIC DNA]</scope>
    <source>
        <strain evidence="3 4">G1</strain>
    </source>
</reference>
<protein>
    <submittedName>
        <fullName evidence="3">Uncharacterized protein</fullName>
    </submittedName>
</protein>